<feature type="domain" description="HTH araC/xylS-type" evidence="4">
    <location>
        <begin position="186"/>
        <end position="284"/>
    </location>
</feature>
<dbReference type="Pfam" id="PF02311">
    <property type="entry name" value="AraC_binding"/>
    <property type="match status" value="1"/>
</dbReference>
<dbReference type="Gene3D" id="2.60.120.10">
    <property type="entry name" value="Jelly Rolls"/>
    <property type="match status" value="1"/>
</dbReference>
<dbReference type="RefSeq" id="WP_035118336.1">
    <property type="nucleotide sequence ID" value="NZ_AVBI01000019.1"/>
</dbReference>
<dbReference type="Proteomes" id="UP000319848">
    <property type="component" value="Unassembled WGS sequence"/>
</dbReference>
<evidence type="ECO:0000256" key="2">
    <source>
        <dbReference type="ARBA" id="ARBA00023125"/>
    </source>
</evidence>
<dbReference type="InterPro" id="IPR009057">
    <property type="entry name" value="Homeodomain-like_sf"/>
</dbReference>
<keyword evidence="3" id="KW-0804">Transcription</keyword>
<evidence type="ECO:0000313" key="6">
    <source>
        <dbReference type="Proteomes" id="UP000319848"/>
    </source>
</evidence>
<sequence>MKDIPIKHISNNQEPGLIGNFTIRSIEELTKDKDLDQDLHRHDFYLILFFLKGSGFHEIDFINYPINDYSVFLMKPGQVHRLNIKTGSKGYILQFNKEFCFSTENLSKMLLRKVNHLNFCQLNSLKFEKLTKILDYINDEYTNKYDDYNTVIQANLSIFFIELIRHRNKTNKEFHQGNPYKQEKLEKFLDLVEDNFVTHKQVSQYAEMLNLTSYQLNAITKSALNKNASDLINEYIILEAKRNLLATANQVNQIAYHLGYDDVSYFIRFFKKHTGYSPDNYRHNSN</sequence>
<dbReference type="InterPro" id="IPR018060">
    <property type="entry name" value="HTH_AraC"/>
</dbReference>
<evidence type="ECO:0000259" key="4">
    <source>
        <dbReference type="PROSITE" id="PS01124"/>
    </source>
</evidence>
<dbReference type="InterPro" id="IPR014710">
    <property type="entry name" value="RmlC-like_jellyroll"/>
</dbReference>
<gene>
    <name evidence="5" type="ORF">IP98_00324</name>
</gene>
<dbReference type="InterPro" id="IPR020449">
    <property type="entry name" value="Tscrpt_reg_AraC-type_HTH"/>
</dbReference>
<evidence type="ECO:0000313" key="5">
    <source>
        <dbReference type="EMBL" id="TWI15332.1"/>
    </source>
</evidence>
<dbReference type="STRING" id="1341154.FCR2A7T_24170"/>
<reference evidence="5 6" key="1">
    <citation type="journal article" date="2015" name="Stand. Genomic Sci.">
        <title>Genomic Encyclopedia of Bacterial and Archaeal Type Strains, Phase III: the genomes of soil and plant-associated and newly described type strains.</title>
        <authorList>
            <person name="Whitman W.B."/>
            <person name="Woyke T."/>
            <person name="Klenk H.P."/>
            <person name="Zhou Y."/>
            <person name="Lilburn T.G."/>
            <person name="Beck B.J."/>
            <person name="De Vos P."/>
            <person name="Vandamme P."/>
            <person name="Eisen J.A."/>
            <person name="Garrity G."/>
            <person name="Hugenholtz P."/>
            <person name="Kyrpides N.C."/>
        </authorList>
    </citation>
    <scope>NUCLEOTIDE SEQUENCE [LARGE SCALE GENOMIC DNA]</scope>
    <source>
        <strain evidence="5 6">CGMCC 1.7270</strain>
    </source>
</reference>
<dbReference type="SMART" id="SM00342">
    <property type="entry name" value="HTH_ARAC"/>
    <property type="match status" value="1"/>
</dbReference>
<keyword evidence="1" id="KW-0805">Transcription regulation</keyword>
<comment type="caution">
    <text evidence="5">The sequence shown here is derived from an EMBL/GenBank/DDBJ whole genome shotgun (WGS) entry which is preliminary data.</text>
</comment>
<dbReference type="PROSITE" id="PS01124">
    <property type="entry name" value="HTH_ARAC_FAMILY_2"/>
    <property type="match status" value="1"/>
</dbReference>
<dbReference type="PANTHER" id="PTHR43280">
    <property type="entry name" value="ARAC-FAMILY TRANSCRIPTIONAL REGULATOR"/>
    <property type="match status" value="1"/>
</dbReference>
<keyword evidence="6" id="KW-1185">Reference proteome</keyword>
<organism evidence="5 6">
    <name type="scientific">Flavobacterium cauense R2A-7</name>
    <dbReference type="NCBI Taxonomy" id="1341154"/>
    <lineage>
        <taxon>Bacteria</taxon>
        <taxon>Pseudomonadati</taxon>
        <taxon>Bacteroidota</taxon>
        <taxon>Flavobacteriia</taxon>
        <taxon>Flavobacteriales</taxon>
        <taxon>Flavobacteriaceae</taxon>
        <taxon>Flavobacterium</taxon>
    </lineage>
</organism>
<dbReference type="SUPFAM" id="SSF46689">
    <property type="entry name" value="Homeodomain-like"/>
    <property type="match status" value="1"/>
</dbReference>
<name>A0A562M676_9FLAO</name>
<evidence type="ECO:0000256" key="3">
    <source>
        <dbReference type="ARBA" id="ARBA00023163"/>
    </source>
</evidence>
<dbReference type="OrthoDB" id="1096411at2"/>
<dbReference type="SUPFAM" id="SSF51215">
    <property type="entry name" value="Regulatory protein AraC"/>
    <property type="match status" value="1"/>
</dbReference>
<dbReference type="InterPro" id="IPR003313">
    <property type="entry name" value="AraC-bd"/>
</dbReference>
<dbReference type="PRINTS" id="PR00032">
    <property type="entry name" value="HTHARAC"/>
</dbReference>
<dbReference type="InterPro" id="IPR037923">
    <property type="entry name" value="HTH-like"/>
</dbReference>
<accession>A0A562M676</accession>
<dbReference type="AlphaFoldDB" id="A0A562M676"/>
<dbReference type="Pfam" id="PF12833">
    <property type="entry name" value="HTH_18"/>
    <property type="match status" value="1"/>
</dbReference>
<dbReference type="EMBL" id="VLKQ01000001">
    <property type="protein sequence ID" value="TWI15332.1"/>
    <property type="molecule type" value="Genomic_DNA"/>
</dbReference>
<evidence type="ECO:0000256" key="1">
    <source>
        <dbReference type="ARBA" id="ARBA00023015"/>
    </source>
</evidence>
<protein>
    <submittedName>
        <fullName evidence="5">AraC-like DNA-binding protein</fullName>
    </submittedName>
</protein>
<proteinExistence type="predicted"/>
<keyword evidence="2 5" id="KW-0238">DNA-binding</keyword>
<dbReference type="GO" id="GO:0003700">
    <property type="term" value="F:DNA-binding transcription factor activity"/>
    <property type="evidence" value="ECO:0007669"/>
    <property type="project" value="InterPro"/>
</dbReference>
<dbReference type="GO" id="GO:0043565">
    <property type="term" value="F:sequence-specific DNA binding"/>
    <property type="evidence" value="ECO:0007669"/>
    <property type="project" value="InterPro"/>
</dbReference>
<dbReference type="Gene3D" id="1.10.10.60">
    <property type="entry name" value="Homeodomain-like"/>
    <property type="match status" value="1"/>
</dbReference>
<dbReference type="PANTHER" id="PTHR43280:SF32">
    <property type="entry name" value="TRANSCRIPTIONAL REGULATORY PROTEIN"/>
    <property type="match status" value="1"/>
</dbReference>